<dbReference type="AlphaFoldDB" id="A0A6M0Q4X0"/>
<evidence type="ECO:0000313" key="2">
    <source>
        <dbReference type="EMBL" id="NEY71381.1"/>
    </source>
</evidence>
<evidence type="ECO:0000313" key="3">
    <source>
        <dbReference type="Proteomes" id="UP000481043"/>
    </source>
</evidence>
<feature type="transmembrane region" description="Helical" evidence="1">
    <location>
        <begin position="34"/>
        <end position="57"/>
    </location>
</feature>
<dbReference type="EMBL" id="JAAIWM010000002">
    <property type="protein sequence ID" value="NEY71381.1"/>
    <property type="molecule type" value="Genomic_DNA"/>
</dbReference>
<keyword evidence="3" id="KW-1185">Reference proteome</keyword>
<organism evidence="2 3">
    <name type="scientific">Bacillus mesophilus</name>
    <dbReference type="NCBI Taxonomy" id="1808955"/>
    <lineage>
        <taxon>Bacteria</taxon>
        <taxon>Bacillati</taxon>
        <taxon>Bacillota</taxon>
        <taxon>Bacilli</taxon>
        <taxon>Bacillales</taxon>
        <taxon>Bacillaceae</taxon>
        <taxon>Bacillus</taxon>
    </lineage>
</organism>
<keyword evidence="1" id="KW-0472">Membrane</keyword>
<dbReference type="Proteomes" id="UP000481043">
    <property type="component" value="Unassembled WGS sequence"/>
</dbReference>
<keyword evidence="1" id="KW-0812">Transmembrane</keyword>
<feature type="transmembrane region" description="Helical" evidence="1">
    <location>
        <begin position="102"/>
        <end position="124"/>
    </location>
</feature>
<evidence type="ECO:0000256" key="1">
    <source>
        <dbReference type="SAM" id="Phobius"/>
    </source>
</evidence>
<keyword evidence="1" id="KW-1133">Transmembrane helix</keyword>
<feature type="transmembrane region" description="Helical" evidence="1">
    <location>
        <begin position="69"/>
        <end position="90"/>
    </location>
</feature>
<evidence type="ECO:0008006" key="4">
    <source>
        <dbReference type="Google" id="ProtNLM"/>
    </source>
</evidence>
<sequence>MYFTEKVLASVISAIAFAFFVTNANESGYLNVVFLVSLPIFLIVGGFCSYVIEFSILDKLNTKRTFSRYMLSVILYALFGIVALAGFTLVQGNFLDVTIQPLLLLGVLPALIYFHLSYLLRLTLTKFVMSWIYK</sequence>
<proteinExistence type="predicted"/>
<comment type="caution">
    <text evidence="2">The sequence shown here is derived from an EMBL/GenBank/DDBJ whole genome shotgun (WGS) entry which is preliminary data.</text>
</comment>
<dbReference type="RefSeq" id="WP_163178840.1">
    <property type="nucleotide sequence ID" value="NZ_JAAIWM010000002.1"/>
</dbReference>
<gene>
    <name evidence="2" type="ORF">G4D63_06445</name>
</gene>
<protein>
    <recommendedName>
        <fullName evidence="4">Permease</fullName>
    </recommendedName>
</protein>
<name>A0A6M0Q4X0_9BACI</name>
<accession>A0A6M0Q4X0</accession>
<reference evidence="2 3" key="1">
    <citation type="submission" date="2020-02" db="EMBL/GenBank/DDBJ databases">
        <title>Bacillus aquiflavi sp. nov., isolated from yellow water of strong flavor Chinese baijiu in Yibin region of China.</title>
        <authorList>
            <person name="Xie J."/>
        </authorList>
    </citation>
    <scope>NUCLEOTIDE SEQUENCE [LARGE SCALE GENOMIC DNA]</scope>
    <source>
        <strain evidence="2 3">SA4</strain>
    </source>
</reference>